<dbReference type="InterPro" id="IPR002654">
    <property type="entry name" value="Glyco_trans_25"/>
</dbReference>
<dbReference type="AlphaFoldDB" id="A0A6A4HM15"/>
<feature type="domain" description="Glycosyl transferase family 25" evidence="1">
    <location>
        <begin position="1"/>
        <end position="248"/>
    </location>
</feature>
<evidence type="ECO:0000313" key="2">
    <source>
        <dbReference type="EMBL" id="KAE9398641.1"/>
    </source>
</evidence>
<reference evidence="2" key="1">
    <citation type="journal article" date="2019" name="Environ. Microbiol.">
        <title>Fungal ecological strategies reflected in gene transcription - a case study of two litter decomposers.</title>
        <authorList>
            <person name="Barbi F."/>
            <person name="Kohler A."/>
            <person name="Barry K."/>
            <person name="Baskaran P."/>
            <person name="Daum C."/>
            <person name="Fauchery L."/>
            <person name="Ihrmark K."/>
            <person name="Kuo A."/>
            <person name="LaButti K."/>
            <person name="Lipzen A."/>
            <person name="Morin E."/>
            <person name="Grigoriev I.V."/>
            <person name="Henrissat B."/>
            <person name="Lindahl B."/>
            <person name="Martin F."/>
        </authorList>
    </citation>
    <scope>NUCLEOTIDE SEQUENCE</scope>
    <source>
        <strain evidence="2">JB14</strain>
    </source>
</reference>
<sequence>IYVLSLPHRNDRRTRMESLRTYLGLNWTYVEATSAEEEVVGRIMTNVRRLREEAMRNIEEFSQFLTHVNSNGTSSSLELVCATRDFSLARYSPMLPYQKFLTPARVACWYSHLMVLRRIVERNNAYYELSPGRNTSNEHISIIFEDDIDIEKDVRQQLARIWHVLPGDWDIVFLGHCWSNESFYPAISLSESSSSPLPSSSLLFDLDPRPLSPLPSQNTLHPSYSPRCTHAYALSPSGATKLLEHLEYPPFAYSRAIDQAYAWLVKSGRVRAYSAVGSLVVQVRGGRGGDIWRPAQALEGSVSRWKEDLLNGV</sequence>
<protein>
    <recommendedName>
        <fullName evidence="1">Glycosyl transferase family 25 domain-containing protein</fullName>
    </recommendedName>
</protein>
<accession>A0A6A4HM15</accession>
<name>A0A6A4HM15_9AGAR</name>
<keyword evidence="3" id="KW-1185">Reference proteome</keyword>
<proteinExistence type="predicted"/>
<feature type="non-terminal residue" evidence="2">
    <location>
        <position position="1"/>
    </location>
</feature>
<evidence type="ECO:0000313" key="3">
    <source>
        <dbReference type="Proteomes" id="UP000799118"/>
    </source>
</evidence>
<organism evidence="2 3">
    <name type="scientific">Gymnopus androsaceus JB14</name>
    <dbReference type="NCBI Taxonomy" id="1447944"/>
    <lineage>
        <taxon>Eukaryota</taxon>
        <taxon>Fungi</taxon>
        <taxon>Dikarya</taxon>
        <taxon>Basidiomycota</taxon>
        <taxon>Agaricomycotina</taxon>
        <taxon>Agaricomycetes</taxon>
        <taxon>Agaricomycetidae</taxon>
        <taxon>Agaricales</taxon>
        <taxon>Marasmiineae</taxon>
        <taxon>Omphalotaceae</taxon>
        <taxon>Gymnopus</taxon>
    </lineage>
</organism>
<feature type="non-terminal residue" evidence="2">
    <location>
        <position position="313"/>
    </location>
</feature>
<dbReference type="EMBL" id="ML769480">
    <property type="protein sequence ID" value="KAE9398641.1"/>
    <property type="molecule type" value="Genomic_DNA"/>
</dbReference>
<dbReference type="OrthoDB" id="47375at2759"/>
<dbReference type="Proteomes" id="UP000799118">
    <property type="component" value="Unassembled WGS sequence"/>
</dbReference>
<evidence type="ECO:0000259" key="1">
    <source>
        <dbReference type="Pfam" id="PF01755"/>
    </source>
</evidence>
<dbReference type="Pfam" id="PF01755">
    <property type="entry name" value="Glyco_transf_25"/>
    <property type="match status" value="1"/>
</dbReference>
<gene>
    <name evidence="2" type="ORF">BT96DRAFT_748965</name>
</gene>